<evidence type="ECO:0000256" key="5">
    <source>
        <dbReference type="ARBA" id="ARBA00022598"/>
    </source>
</evidence>
<comment type="caution">
    <text evidence="13">The sequence shown here is derived from an EMBL/GenBank/DDBJ whole genome shotgun (WGS) entry which is preliminary data.</text>
</comment>
<comment type="subunit">
    <text evidence="3 11">Tetramer of two alpha and two beta subunits.</text>
</comment>
<protein>
    <recommendedName>
        <fullName evidence="11">Glycine--tRNA ligase beta subunit</fullName>
        <ecNumber evidence="11">6.1.1.14</ecNumber>
    </recommendedName>
    <alternativeName>
        <fullName evidence="11">Glycyl-tRNA synthetase beta subunit</fullName>
        <shortName evidence="11">GlyRS</shortName>
    </alternativeName>
</protein>
<dbReference type="SMART" id="SM00836">
    <property type="entry name" value="DALR_1"/>
    <property type="match status" value="1"/>
</dbReference>
<dbReference type="InterPro" id="IPR008909">
    <property type="entry name" value="DALR_anticod-bd"/>
</dbReference>
<dbReference type="Pfam" id="PF02092">
    <property type="entry name" value="tRNA_synt_2f"/>
    <property type="match status" value="1"/>
</dbReference>
<evidence type="ECO:0000256" key="3">
    <source>
        <dbReference type="ARBA" id="ARBA00011209"/>
    </source>
</evidence>
<keyword evidence="5 11" id="KW-0436">Ligase</keyword>
<keyword evidence="4 11" id="KW-0963">Cytoplasm</keyword>
<evidence type="ECO:0000256" key="1">
    <source>
        <dbReference type="ARBA" id="ARBA00004496"/>
    </source>
</evidence>
<keyword evidence="9 11" id="KW-0030">Aminoacyl-tRNA synthetase</keyword>
<proteinExistence type="inferred from homology"/>
<evidence type="ECO:0000256" key="2">
    <source>
        <dbReference type="ARBA" id="ARBA00008226"/>
    </source>
</evidence>
<dbReference type="Pfam" id="PF05746">
    <property type="entry name" value="DALR_1"/>
    <property type="match status" value="1"/>
</dbReference>
<evidence type="ECO:0000259" key="12">
    <source>
        <dbReference type="SMART" id="SM00836"/>
    </source>
</evidence>
<name>A0ABQ5UZ96_9PROT</name>
<keyword evidence="14" id="KW-1185">Reference proteome</keyword>
<evidence type="ECO:0000313" key="14">
    <source>
        <dbReference type="Proteomes" id="UP001161390"/>
    </source>
</evidence>
<keyword evidence="6 11" id="KW-0547">Nucleotide-binding</keyword>
<dbReference type="NCBIfam" id="TIGR00211">
    <property type="entry name" value="glyS"/>
    <property type="match status" value="1"/>
</dbReference>
<evidence type="ECO:0000256" key="8">
    <source>
        <dbReference type="ARBA" id="ARBA00022917"/>
    </source>
</evidence>
<dbReference type="PANTHER" id="PTHR30075:SF2">
    <property type="entry name" value="GLYCINE--TRNA LIGASE, CHLOROPLASTIC_MITOCHONDRIAL 2"/>
    <property type="match status" value="1"/>
</dbReference>
<accession>A0ABQ5UZ96</accession>
<feature type="domain" description="DALR anticodon binding" evidence="12">
    <location>
        <begin position="627"/>
        <end position="739"/>
    </location>
</feature>
<evidence type="ECO:0000256" key="11">
    <source>
        <dbReference type="HAMAP-Rule" id="MF_00255"/>
    </source>
</evidence>
<dbReference type="GO" id="GO:0016874">
    <property type="term" value="F:ligase activity"/>
    <property type="evidence" value="ECO:0007669"/>
    <property type="project" value="UniProtKB-KW"/>
</dbReference>
<dbReference type="EC" id="6.1.1.14" evidence="11"/>
<keyword evidence="7 11" id="KW-0067">ATP-binding</keyword>
<evidence type="ECO:0000256" key="4">
    <source>
        <dbReference type="ARBA" id="ARBA00022490"/>
    </source>
</evidence>
<sequence length="741" mass="81384">MPRLMAELLFEIFCEEIPARMQVRAGGDLVRLMDSALKEAGLSPGDSTVLTGPRRLTYVTDVETRSPDVSEDRKGPRVGSHEKAIEGFMRGAGISDISEAEIRTDKKGDFYVAVIRSEGRETVDILREAIPAVMGDFPWPKSMKSGDSDFRWVRPLRGLTVLLDGKSVDGITVGGITSDDQVHGHRQMGPGPFTVTSLADYRAQLEGEGRVYLDREQRKALILEQASAVCSEVGLELVDDAGLLDEVAGLVEWPVALLGDMDPDFLELPDEVIRLTLKSHQKTFTVRDPKTGKLAAHFVIIANLETPDQGATIKAGNAKVISARLADARFFQEEDRKKKLQDYYDQLDEVVFHKKLGSVRDKAERVAALAKEIAPHVGANPILAEKAARLAKCDLVTQTVIEATSLQGKVGRWMYEAEGGDPKIAVAIEDHYKPQGPSDAVPNEPIAVAVALADKIDTLVGFWAIGEKPTGSKDPYALRRAALGVIRTLSENRLRLGLQKLLFWHHDFIETEKYYEERLEHLQKIEDVKRLGVDSTEASLRFQGATKAVDSRDGGILSIGGFEDSIETNELLSFLLDRLRVYLRDQGHRHDVIDAVIAQGEDDLLAIAQRVEALGAFLSDKDGEDLVQGYKRAANILRAEQKKGDLDLTDFDTLSGFTADDATGLQRALAETRPAIDVALDAADYPAALSALADLREPIDAFFENVVVNSDDADERARRLALLSAIVETFHGIADFSRLDG</sequence>
<evidence type="ECO:0000313" key="13">
    <source>
        <dbReference type="EMBL" id="GLQ20172.1"/>
    </source>
</evidence>
<dbReference type="InterPro" id="IPR006194">
    <property type="entry name" value="Gly-tRNA-synth_heterodimer"/>
</dbReference>
<gene>
    <name evidence="11 13" type="primary">glyS</name>
    <name evidence="13" type="ORF">GCM10007854_11270</name>
</gene>
<organism evidence="13 14">
    <name type="scientific">Algimonas porphyrae</name>
    <dbReference type="NCBI Taxonomy" id="1128113"/>
    <lineage>
        <taxon>Bacteria</taxon>
        <taxon>Pseudomonadati</taxon>
        <taxon>Pseudomonadota</taxon>
        <taxon>Alphaproteobacteria</taxon>
        <taxon>Maricaulales</taxon>
        <taxon>Robiginitomaculaceae</taxon>
        <taxon>Algimonas</taxon>
    </lineage>
</organism>
<comment type="catalytic activity">
    <reaction evidence="10 11">
        <text>tRNA(Gly) + glycine + ATP = glycyl-tRNA(Gly) + AMP + diphosphate</text>
        <dbReference type="Rhea" id="RHEA:16013"/>
        <dbReference type="Rhea" id="RHEA-COMP:9664"/>
        <dbReference type="Rhea" id="RHEA-COMP:9683"/>
        <dbReference type="ChEBI" id="CHEBI:30616"/>
        <dbReference type="ChEBI" id="CHEBI:33019"/>
        <dbReference type="ChEBI" id="CHEBI:57305"/>
        <dbReference type="ChEBI" id="CHEBI:78442"/>
        <dbReference type="ChEBI" id="CHEBI:78522"/>
        <dbReference type="ChEBI" id="CHEBI:456215"/>
        <dbReference type="EC" id="6.1.1.14"/>
    </reaction>
</comment>
<reference evidence="13" key="1">
    <citation type="journal article" date="2014" name="Int. J. Syst. Evol. Microbiol.">
        <title>Complete genome of a new Firmicutes species belonging to the dominant human colonic microbiota ('Ruminococcus bicirculans') reveals two chromosomes and a selective capacity to utilize plant glucans.</title>
        <authorList>
            <consortium name="NISC Comparative Sequencing Program"/>
            <person name="Wegmann U."/>
            <person name="Louis P."/>
            <person name="Goesmann A."/>
            <person name="Henrissat B."/>
            <person name="Duncan S.H."/>
            <person name="Flint H.J."/>
        </authorList>
    </citation>
    <scope>NUCLEOTIDE SEQUENCE</scope>
    <source>
        <strain evidence="13">NBRC 108216</strain>
    </source>
</reference>
<keyword evidence="8 11" id="KW-0648">Protein biosynthesis</keyword>
<dbReference type="PRINTS" id="PR01045">
    <property type="entry name" value="TRNASYNTHGB"/>
</dbReference>
<evidence type="ECO:0000256" key="7">
    <source>
        <dbReference type="ARBA" id="ARBA00022840"/>
    </source>
</evidence>
<comment type="subcellular location">
    <subcellularLocation>
        <location evidence="1 11">Cytoplasm</location>
    </subcellularLocation>
</comment>
<dbReference type="PROSITE" id="PS50861">
    <property type="entry name" value="AA_TRNA_LIGASE_II_GLYAB"/>
    <property type="match status" value="1"/>
</dbReference>
<dbReference type="SUPFAM" id="SSF109604">
    <property type="entry name" value="HD-domain/PDEase-like"/>
    <property type="match status" value="1"/>
</dbReference>
<evidence type="ECO:0000256" key="9">
    <source>
        <dbReference type="ARBA" id="ARBA00023146"/>
    </source>
</evidence>
<dbReference type="EMBL" id="BSNJ01000002">
    <property type="protein sequence ID" value="GLQ20172.1"/>
    <property type="molecule type" value="Genomic_DNA"/>
</dbReference>
<evidence type="ECO:0000256" key="6">
    <source>
        <dbReference type="ARBA" id="ARBA00022741"/>
    </source>
</evidence>
<dbReference type="HAMAP" id="MF_00255">
    <property type="entry name" value="Gly_tRNA_synth_beta"/>
    <property type="match status" value="1"/>
</dbReference>
<evidence type="ECO:0000256" key="10">
    <source>
        <dbReference type="ARBA" id="ARBA00047937"/>
    </source>
</evidence>
<reference evidence="13" key="2">
    <citation type="submission" date="2023-01" db="EMBL/GenBank/DDBJ databases">
        <title>Draft genome sequence of Algimonas porphyrae strain NBRC 108216.</title>
        <authorList>
            <person name="Sun Q."/>
            <person name="Mori K."/>
        </authorList>
    </citation>
    <scope>NUCLEOTIDE SEQUENCE</scope>
    <source>
        <strain evidence="13">NBRC 108216</strain>
    </source>
</reference>
<dbReference type="PANTHER" id="PTHR30075">
    <property type="entry name" value="GLYCYL-TRNA SYNTHETASE"/>
    <property type="match status" value="1"/>
</dbReference>
<dbReference type="Proteomes" id="UP001161390">
    <property type="component" value="Unassembled WGS sequence"/>
</dbReference>
<comment type="similarity">
    <text evidence="2 11">Belongs to the class-II aminoacyl-tRNA synthetase family.</text>
</comment>
<dbReference type="InterPro" id="IPR015944">
    <property type="entry name" value="Gly-tRNA-synth_bsu"/>
</dbReference>